<evidence type="ECO:0000256" key="1">
    <source>
        <dbReference type="SAM" id="SignalP"/>
    </source>
</evidence>
<accession>A0A9D2AH91</accession>
<dbReference type="Proteomes" id="UP000823964">
    <property type="component" value="Unassembled WGS sequence"/>
</dbReference>
<evidence type="ECO:0000313" key="2">
    <source>
        <dbReference type="EMBL" id="HIX19897.1"/>
    </source>
</evidence>
<evidence type="ECO:0000313" key="3">
    <source>
        <dbReference type="Proteomes" id="UP000823964"/>
    </source>
</evidence>
<proteinExistence type="predicted"/>
<feature type="signal peptide" evidence="1">
    <location>
        <begin position="1"/>
        <end position="20"/>
    </location>
</feature>
<organism evidence="2 3">
    <name type="scientific">Candidatus Akkermansia intestinigallinarum</name>
    <dbReference type="NCBI Taxonomy" id="2838431"/>
    <lineage>
        <taxon>Bacteria</taxon>
        <taxon>Pseudomonadati</taxon>
        <taxon>Verrucomicrobiota</taxon>
        <taxon>Verrucomicrobiia</taxon>
        <taxon>Verrucomicrobiales</taxon>
        <taxon>Akkermansiaceae</taxon>
        <taxon>Akkermansia</taxon>
    </lineage>
</organism>
<dbReference type="AlphaFoldDB" id="A0A9D2AH91"/>
<name>A0A9D2AH91_9BACT</name>
<dbReference type="EMBL" id="DXFQ01000082">
    <property type="protein sequence ID" value="HIX19897.1"/>
    <property type="molecule type" value="Genomic_DNA"/>
</dbReference>
<keyword evidence="1" id="KW-0732">Signal</keyword>
<reference evidence="2" key="1">
    <citation type="journal article" date="2021" name="PeerJ">
        <title>Extensive microbial diversity within the chicken gut microbiome revealed by metagenomics and culture.</title>
        <authorList>
            <person name="Gilroy R."/>
            <person name="Ravi A."/>
            <person name="Getino M."/>
            <person name="Pursley I."/>
            <person name="Horton D.L."/>
            <person name="Alikhan N.F."/>
            <person name="Baker D."/>
            <person name="Gharbi K."/>
            <person name="Hall N."/>
            <person name="Watson M."/>
            <person name="Adriaenssens E.M."/>
            <person name="Foster-Nyarko E."/>
            <person name="Jarju S."/>
            <person name="Secka A."/>
            <person name="Antonio M."/>
            <person name="Oren A."/>
            <person name="Chaudhuri R.R."/>
            <person name="La Ragione R."/>
            <person name="Hildebrand F."/>
            <person name="Pallen M.J."/>
        </authorList>
    </citation>
    <scope>NUCLEOTIDE SEQUENCE</scope>
    <source>
        <strain evidence="2">14975</strain>
    </source>
</reference>
<gene>
    <name evidence="2" type="ORF">H9862_04745</name>
</gene>
<reference evidence="2" key="2">
    <citation type="submission" date="2021-04" db="EMBL/GenBank/DDBJ databases">
        <authorList>
            <person name="Gilroy R."/>
        </authorList>
    </citation>
    <scope>NUCLEOTIDE SEQUENCE</scope>
    <source>
        <strain evidence="2">14975</strain>
    </source>
</reference>
<comment type="caution">
    <text evidence="2">The sequence shown here is derived from an EMBL/GenBank/DDBJ whole genome shotgun (WGS) entry which is preliminary data.</text>
</comment>
<protein>
    <submittedName>
        <fullName evidence="2">Uncharacterized protein</fullName>
    </submittedName>
</protein>
<sequence>MRLILTPLLIAAALSTVSPAAETSAEALAASAPAAPTLSAPGTDGEALPATHQDYALALLQLLSDTEVVLNGCRDADSTQAALPRLRELGEQARRLAEAQRRLAEPTADDQELLSRHAERFTLLWEAICQHIERLEQEHLLTPQLNDILCIVPPEDRPLKP</sequence>
<feature type="chain" id="PRO_5038758883" evidence="1">
    <location>
        <begin position="21"/>
        <end position="161"/>
    </location>
</feature>